<feature type="binding site" evidence="8">
    <location>
        <position position="83"/>
    </location>
    <ligand>
        <name>Zn(2+)</name>
        <dbReference type="ChEBI" id="CHEBI:29105"/>
    </ligand>
</feature>
<reference evidence="10 11" key="1">
    <citation type="submission" date="2019-06" db="EMBL/GenBank/DDBJ databases">
        <title>A chromosomal-level reference genome of Carpinus fangiana (Coryloideae, Betulaceae).</title>
        <authorList>
            <person name="Yang X."/>
            <person name="Wang Z."/>
            <person name="Zhang L."/>
            <person name="Hao G."/>
            <person name="Liu J."/>
            <person name="Yang Y."/>
        </authorList>
    </citation>
    <scope>NUCLEOTIDE SEQUENCE [LARGE SCALE GENOMIC DNA]</scope>
    <source>
        <strain evidence="10">Cfa_2016G</strain>
        <tissue evidence="10">Leaf</tissue>
    </source>
</reference>
<keyword evidence="6" id="KW-0508">mRNA splicing</keyword>
<dbReference type="EMBL" id="CM017328">
    <property type="protein sequence ID" value="KAE8124662.1"/>
    <property type="molecule type" value="Genomic_DNA"/>
</dbReference>
<dbReference type="GO" id="GO:0000349">
    <property type="term" value="P:generation of catalytic spliceosome for first transesterification step"/>
    <property type="evidence" value="ECO:0007669"/>
    <property type="project" value="UniProtKB-UniRule"/>
</dbReference>
<dbReference type="Proteomes" id="UP000327013">
    <property type="component" value="Chromosome 8"/>
</dbReference>
<dbReference type="HAMAP" id="MF_03226">
    <property type="entry name" value="YJU2"/>
    <property type="match status" value="1"/>
</dbReference>
<evidence type="ECO:0000256" key="4">
    <source>
        <dbReference type="ARBA" id="ARBA00022728"/>
    </source>
</evidence>
<feature type="binding site" evidence="8">
    <location>
        <position position="80"/>
    </location>
    <ligand>
        <name>Zn(2+)</name>
        <dbReference type="ChEBI" id="CHEBI:29105"/>
    </ligand>
</feature>
<feature type="region of interest" description="Disordered" evidence="9">
    <location>
        <begin position="265"/>
        <end position="312"/>
    </location>
</feature>
<feature type="region of interest" description="Disordered" evidence="9">
    <location>
        <begin position="112"/>
        <end position="132"/>
    </location>
</feature>
<evidence type="ECO:0000256" key="2">
    <source>
        <dbReference type="ARBA" id="ARBA00022664"/>
    </source>
</evidence>
<dbReference type="OrthoDB" id="674963at2759"/>
<feature type="binding site" evidence="8">
    <location>
        <position position="46"/>
    </location>
    <ligand>
        <name>Zn(2+)</name>
        <dbReference type="ChEBI" id="CHEBI:29105"/>
    </ligand>
</feature>
<keyword evidence="3 8" id="KW-0479">Metal-binding</keyword>
<dbReference type="GO" id="GO:0046872">
    <property type="term" value="F:metal ion binding"/>
    <property type="evidence" value="ECO:0007669"/>
    <property type="project" value="UniProtKB-KW"/>
</dbReference>
<keyword evidence="7 8" id="KW-0539">Nucleus</keyword>
<dbReference type="PANTHER" id="PTHR12111:SF1">
    <property type="entry name" value="SPLICING FACTOR YJU2"/>
    <property type="match status" value="1"/>
</dbReference>
<keyword evidence="2" id="KW-0507">mRNA processing</keyword>
<evidence type="ECO:0000256" key="3">
    <source>
        <dbReference type="ARBA" id="ARBA00022723"/>
    </source>
</evidence>
<comment type="function">
    <text evidence="8">Part of the spliceosome which catalyzes two sequential transesterification reactions, first the excision of the non-coding intron from pre-mRNA and then the ligation of the coding exons to form the mature mRNA. Plays a role in stabilizing the structure of the spliceosome catalytic core and docking of the branch helix into the active site, producing 5'-exon and lariat intron-3'-intermediates.</text>
</comment>
<name>A0A5N6RQX3_9ROSI</name>
<dbReference type="PANTHER" id="PTHR12111">
    <property type="entry name" value="SPLICING FACTOR YJU2"/>
    <property type="match status" value="1"/>
</dbReference>
<feature type="binding site" evidence="8">
    <location>
        <position position="43"/>
    </location>
    <ligand>
        <name>Zn(2+)</name>
        <dbReference type="ChEBI" id="CHEBI:29105"/>
    </ligand>
</feature>
<gene>
    <name evidence="10" type="ORF">FH972_019527</name>
</gene>
<keyword evidence="5 8" id="KW-0862">Zinc</keyword>
<evidence type="ECO:0000256" key="6">
    <source>
        <dbReference type="ARBA" id="ARBA00023187"/>
    </source>
</evidence>
<sequence>MGERKVLTKYYPPDFDPSKLPPARRPKNQQMKTRMMHPMSIHCNTCGNYIYKGTKFNSRKEVVIGEEYLRIRLFRFYFKCTRCSAELTMTTDPQNSDYIVESGATRNFEPWREEDELTKSEKQKRDAEEMGDAMKSLENRTLDSKREMDILAALDEMKSMKSRHATVSVDAMLEALQQTAVQKEKKLEEKDEALIKSIFHVSAAILLSPGNGETSCDQLKRRKVSEELPGNPTDSLARATFAYCPTNKENQGGSGALGDAKLAKEHQKPATEEVVVVEKPTTDKEPPVPEPKSEAEKPGPVEEVVEEPEKPKAEKLKITERLFRSGISFCQKKTLAPLASSFAAEEPKPPRLKRNLKNLQRWKTKCHGANFSPLNQPCDGPKQRPQAAP</sequence>
<organism evidence="10 11">
    <name type="scientific">Carpinus fangiana</name>
    <dbReference type="NCBI Taxonomy" id="176857"/>
    <lineage>
        <taxon>Eukaryota</taxon>
        <taxon>Viridiplantae</taxon>
        <taxon>Streptophyta</taxon>
        <taxon>Embryophyta</taxon>
        <taxon>Tracheophyta</taxon>
        <taxon>Spermatophyta</taxon>
        <taxon>Magnoliopsida</taxon>
        <taxon>eudicotyledons</taxon>
        <taxon>Gunneridae</taxon>
        <taxon>Pentapetalae</taxon>
        <taxon>rosids</taxon>
        <taxon>fabids</taxon>
        <taxon>Fagales</taxon>
        <taxon>Betulaceae</taxon>
        <taxon>Carpinus</taxon>
    </lineage>
</organism>
<evidence type="ECO:0000256" key="8">
    <source>
        <dbReference type="HAMAP-Rule" id="MF_03226"/>
    </source>
</evidence>
<feature type="compositionally biased region" description="Basic and acidic residues" evidence="9">
    <location>
        <begin position="117"/>
        <end position="128"/>
    </location>
</feature>
<accession>A0A5N6RQX3</accession>
<dbReference type="GO" id="GO:0071006">
    <property type="term" value="C:U2-type catalytic step 1 spliceosome"/>
    <property type="evidence" value="ECO:0007669"/>
    <property type="project" value="UniProtKB-UniRule"/>
</dbReference>
<dbReference type="Pfam" id="PF04502">
    <property type="entry name" value="Saf4_Yju2"/>
    <property type="match status" value="1"/>
</dbReference>
<evidence type="ECO:0000256" key="7">
    <source>
        <dbReference type="ARBA" id="ARBA00023242"/>
    </source>
</evidence>
<protein>
    <recommendedName>
        <fullName evidence="8">Splicing factor YJU2</fullName>
    </recommendedName>
</protein>
<comment type="subunit">
    <text evidence="8">Component of the spliceosome. Present in the activated B complex, the catalytically activated B* complex which catalyzes the branching, the catalytic step 1 C complex catalyzing the exon ligation, and the postcatalytic P complex containing the ligated exons (mRNA) and the excised lariat intron.</text>
</comment>
<keyword evidence="4 8" id="KW-0747">Spliceosome</keyword>
<evidence type="ECO:0000256" key="5">
    <source>
        <dbReference type="ARBA" id="ARBA00022833"/>
    </source>
</evidence>
<dbReference type="InterPro" id="IPR043701">
    <property type="entry name" value="Yju2"/>
</dbReference>
<feature type="compositionally biased region" description="Basic and acidic residues" evidence="9">
    <location>
        <begin position="280"/>
        <end position="300"/>
    </location>
</feature>
<comment type="subcellular location">
    <subcellularLocation>
        <location evidence="1 8">Nucleus</location>
    </subcellularLocation>
</comment>
<evidence type="ECO:0000256" key="9">
    <source>
        <dbReference type="SAM" id="MobiDB-lite"/>
    </source>
</evidence>
<evidence type="ECO:0000313" key="11">
    <source>
        <dbReference type="Proteomes" id="UP000327013"/>
    </source>
</evidence>
<proteinExistence type="inferred from homology"/>
<evidence type="ECO:0000313" key="10">
    <source>
        <dbReference type="EMBL" id="KAE8124662.1"/>
    </source>
</evidence>
<comment type="similarity">
    <text evidence="8">Belongs to the CWC16 family. YJU2 subfamily.</text>
</comment>
<dbReference type="InterPro" id="IPR007590">
    <property type="entry name" value="Saf4/Yju2"/>
</dbReference>
<evidence type="ECO:0000256" key="1">
    <source>
        <dbReference type="ARBA" id="ARBA00004123"/>
    </source>
</evidence>
<keyword evidence="11" id="KW-1185">Reference proteome</keyword>
<dbReference type="AlphaFoldDB" id="A0A5N6RQX3"/>
<feature type="region of interest" description="Disordered" evidence="9">
    <location>
        <begin position="367"/>
        <end position="389"/>
    </location>
</feature>